<accession>A0ABP4LS21</accession>
<keyword evidence="3" id="KW-0804">Transcription</keyword>
<feature type="domain" description="HTH tetR-type" evidence="6">
    <location>
        <begin position="23"/>
        <end position="83"/>
    </location>
</feature>
<comment type="caution">
    <text evidence="7">The sequence shown here is derived from an EMBL/GenBank/DDBJ whole genome shotgun (WGS) entry which is preliminary data.</text>
</comment>
<evidence type="ECO:0000313" key="7">
    <source>
        <dbReference type="EMBL" id="GAA1530493.1"/>
    </source>
</evidence>
<dbReference type="Pfam" id="PF00440">
    <property type="entry name" value="TetR_N"/>
    <property type="match status" value="1"/>
</dbReference>
<name>A0ABP4LS21_9MICO</name>
<dbReference type="PANTHER" id="PTHR30055">
    <property type="entry name" value="HTH-TYPE TRANSCRIPTIONAL REGULATOR RUTR"/>
    <property type="match status" value="1"/>
</dbReference>
<dbReference type="Gene3D" id="1.10.357.10">
    <property type="entry name" value="Tetracycline Repressor, domain 2"/>
    <property type="match status" value="1"/>
</dbReference>
<feature type="DNA-binding region" description="H-T-H motif" evidence="4">
    <location>
        <begin position="46"/>
        <end position="65"/>
    </location>
</feature>
<dbReference type="PRINTS" id="PR00455">
    <property type="entry name" value="HTHTETR"/>
</dbReference>
<dbReference type="PANTHER" id="PTHR30055:SF238">
    <property type="entry name" value="MYCOFACTOCIN BIOSYNTHESIS TRANSCRIPTIONAL REGULATOR MFTR-RELATED"/>
    <property type="match status" value="1"/>
</dbReference>
<keyword evidence="8" id="KW-1185">Reference proteome</keyword>
<feature type="region of interest" description="Disordered" evidence="5">
    <location>
        <begin position="1"/>
        <end position="25"/>
    </location>
</feature>
<evidence type="ECO:0000256" key="4">
    <source>
        <dbReference type="PROSITE-ProRule" id="PRU00335"/>
    </source>
</evidence>
<dbReference type="InterPro" id="IPR050109">
    <property type="entry name" value="HTH-type_TetR-like_transc_reg"/>
</dbReference>
<evidence type="ECO:0000259" key="6">
    <source>
        <dbReference type="PROSITE" id="PS50977"/>
    </source>
</evidence>
<evidence type="ECO:0000256" key="5">
    <source>
        <dbReference type="SAM" id="MobiDB-lite"/>
    </source>
</evidence>
<keyword evidence="1" id="KW-0805">Transcription regulation</keyword>
<sequence>MDETGQDAPARRRPGRPRKAVAGDTKEELTRAAVRLFARHGFAGTSIRAIARQVGLSESVLYAHFKNKQAIFDAAMARYGPQSSTGVLDAVDSGLAETDPPRFLTELVGGFLEDWDREESRLLISLVARDGLLHSGALRVALAGMRDYAAGLFAGWLAAEWIPEHLGPADRLAFSFTGPIGLARVLHLHAEAGPAERAQARADVLQHVELFTQAVFYTDRKENT</sequence>
<dbReference type="EMBL" id="BAAALY010000002">
    <property type="protein sequence ID" value="GAA1530493.1"/>
    <property type="molecule type" value="Genomic_DNA"/>
</dbReference>
<organism evidence="7 8">
    <name type="scientific">Brevibacterium picturae</name>
    <dbReference type="NCBI Taxonomy" id="260553"/>
    <lineage>
        <taxon>Bacteria</taxon>
        <taxon>Bacillati</taxon>
        <taxon>Actinomycetota</taxon>
        <taxon>Actinomycetes</taxon>
        <taxon>Micrococcales</taxon>
        <taxon>Brevibacteriaceae</taxon>
        <taxon>Brevibacterium</taxon>
    </lineage>
</organism>
<reference evidence="8" key="1">
    <citation type="journal article" date="2019" name="Int. J. Syst. Evol. Microbiol.">
        <title>The Global Catalogue of Microorganisms (GCM) 10K type strain sequencing project: providing services to taxonomists for standard genome sequencing and annotation.</title>
        <authorList>
            <consortium name="The Broad Institute Genomics Platform"/>
            <consortium name="The Broad Institute Genome Sequencing Center for Infectious Disease"/>
            <person name="Wu L."/>
            <person name="Ma J."/>
        </authorList>
    </citation>
    <scope>NUCLEOTIDE SEQUENCE [LARGE SCALE GENOMIC DNA]</scope>
    <source>
        <strain evidence="8">JCM 13319</strain>
    </source>
</reference>
<evidence type="ECO:0000256" key="3">
    <source>
        <dbReference type="ARBA" id="ARBA00023163"/>
    </source>
</evidence>
<dbReference type="Proteomes" id="UP001501791">
    <property type="component" value="Unassembled WGS sequence"/>
</dbReference>
<dbReference type="RefSeq" id="WP_346035072.1">
    <property type="nucleotide sequence ID" value="NZ_BAAALY010000002.1"/>
</dbReference>
<protein>
    <recommendedName>
        <fullName evidence="6">HTH tetR-type domain-containing protein</fullName>
    </recommendedName>
</protein>
<dbReference type="InterPro" id="IPR009057">
    <property type="entry name" value="Homeodomain-like_sf"/>
</dbReference>
<keyword evidence="2 4" id="KW-0238">DNA-binding</keyword>
<dbReference type="SUPFAM" id="SSF46689">
    <property type="entry name" value="Homeodomain-like"/>
    <property type="match status" value="1"/>
</dbReference>
<gene>
    <name evidence="7" type="ORF">GCM10009691_03000</name>
</gene>
<dbReference type="PROSITE" id="PS50977">
    <property type="entry name" value="HTH_TETR_2"/>
    <property type="match status" value="1"/>
</dbReference>
<evidence type="ECO:0000256" key="2">
    <source>
        <dbReference type="ARBA" id="ARBA00023125"/>
    </source>
</evidence>
<dbReference type="InterPro" id="IPR001647">
    <property type="entry name" value="HTH_TetR"/>
</dbReference>
<proteinExistence type="predicted"/>
<evidence type="ECO:0000256" key="1">
    <source>
        <dbReference type="ARBA" id="ARBA00023015"/>
    </source>
</evidence>
<evidence type="ECO:0000313" key="8">
    <source>
        <dbReference type="Proteomes" id="UP001501791"/>
    </source>
</evidence>